<proteinExistence type="predicted"/>
<name>A0AB36KQL6_PSEUB</name>
<dbReference type="EMBL" id="MSDS01000044">
    <property type="protein sequence ID" value="OPE56974.1"/>
    <property type="molecule type" value="Genomic_DNA"/>
</dbReference>
<evidence type="ECO:0000313" key="1">
    <source>
        <dbReference type="EMBL" id="OPE56974.1"/>
    </source>
</evidence>
<evidence type="ECO:0000313" key="2">
    <source>
        <dbReference type="Proteomes" id="UP000189855"/>
    </source>
</evidence>
<sequence>MRWVEAFSLENLEESYSIDSWYRVNVSRYFKFDGYLVFIA</sequence>
<organism evidence="1 2">
    <name type="scientific">Pseudomonas syringae pv. tomato</name>
    <dbReference type="NCBI Taxonomy" id="323"/>
    <lineage>
        <taxon>Bacteria</taxon>
        <taxon>Pseudomonadati</taxon>
        <taxon>Pseudomonadota</taxon>
        <taxon>Gammaproteobacteria</taxon>
        <taxon>Pseudomonadales</taxon>
        <taxon>Pseudomonadaceae</taxon>
        <taxon>Pseudomonas</taxon>
    </lineage>
</organism>
<reference evidence="1 2" key="1">
    <citation type="journal article" date="2017" name="Mol. Ecol.">
        <title>Adaptation of the pathogen, Pseudomonas syringae, during experimental evolution on a native vs. alternative host plant.</title>
        <authorList>
            <person name="Meaden S."/>
            <person name="Koskella B."/>
        </authorList>
    </citation>
    <scope>NUCLEOTIDE SEQUENCE [LARGE SCALE GENOMIC DNA]</scope>
    <source>
        <strain evidence="1 2">PT23</strain>
    </source>
</reference>
<dbReference type="AlphaFoldDB" id="A0AB36KQL6"/>
<protein>
    <submittedName>
        <fullName evidence="1">Uncharacterized protein</fullName>
    </submittedName>
</protein>
<dbReference type="Proteomes" id="UP000189855">
    <property type="component" value="Unassembled WGS sequence"/>
</dbReference>
<gene>
    <name evidence="1" type="ORF">BTW15_27220</name>
</gene>
<comment type="caution">
    <text evidence="1">The sequence shown here is derived from an EMBL/GenBank/DDBJ whole genome shotgun (WGS) entry which is preliminary data.</text>
</comment>
<accession>A0AB36KQL6</accession>